<comment type="subcellular location">
    <subcellularLocation>
        <location evidence="1 7">Cell inner membrane</location>
        <topology evidence="1 7">Multi-pass membrane protein</topology>
    </subcellularLocation>
</comment>
<feature type="transmembrane region" description="Helical" evidence="7">
    <location>
        <begin position="215"/>
        <end position="233"/>
    </location>
</feature>
<sequence length="420" mass="44761">MITGAAFTAFLLGGLPIGLVLCLATLSYVVATRNWQLFDSYLIQLFGGIDSYGLLALPLFILVGEFMNAGGITTRLLEMTMAITGRIRGSLAYVNVFANGLISSILGSSTTQIAIMAQTLVPEMVRKGYDKNFAVATTVSAGLLGPIIPPSLIFVIYGVMVQAPIGDMFVAGIIPGLLIIAAFCLVIWLMGFWLAYPIEPHASVRERIGRFMRGLPTMLIPIVILVSIMTGLASPTESAALACVAALFLGLGYREIDLRQLPQMFLRTGLNTAIVLYLVAAANVFTWVLIHGQVPQVVASWMTSVASGPVSFMLWLNLILLVIGTVIDGVAGLILIVPILYPIATGLYGIDPIHFGVVVSINLTLGLVSPPVGAALFVGASLTNTKPSDVFAMSLPFCLATCVVLVVLSIWPWFTLALIR</sequence>
<evidence type="ECO:0000256" key="5">
    <source>
        <dbReference type="ARBA" id="ARBA00022989"/>
    </source>
</evidence>
<name>A0A1H7NZ67_9HYPH</name>
<keyword evidence="2" id="KW-1003">Cell membrane</keyword>
<feature type="transmembrane region" description="Helical" evidence="7">
    <location>
        <begin position="310"/>
        <end position="341"/>
    </location>
</feature>
<feature type="transmembrane region" description="Helical" evidence="7">
    <location>
        <begin position="169"/>
        <end position="194"/>
    </location>
</feature>
<evidence type="ECO:0000313" key="9">
    <source>
        <dbReference type="EMBL" id="SEL28328.1"/>
    </source>
</evidence>
<dbReference type="EMBL" id="FOAN01000003">
    <property type="protein sequence ID" value="SEL28328.1"/>
    <property type="molecule type" value="Genomic_DNA"/>
</dbReference>
<reference evidence="10" key="1">
    <citation type="submission" date="2016-10" db="EMBL/GenBank/DDBJ databases">
        <authorList>
            <person name="Varghese N."/>
            <person name="Submissions S."/>
        </authorList>
    </citation>
    <scope>NUCLEOTIDE SEQUENCE [LARGE SCALE GENOMIC DNA]</scope>
    <source>
        <strain evidence="10">LMG 26383,CCUG 61248,R- 45681</strain>
    </source>
</reference>
<keyword evidence="4 7" id="KW-0812">Transmembrane</keyword>
<dbReference type="NCBIfam" id="TIGR00786">
    <property type="entry name" value="dctM"/>
    <property type="match status" value="1"/>
</dbReference>
<dbReference type="GO" id="GO:0022857">
    <property type="term" value="F:transmembrane transporter activity"/>
    <property type="evidence" value="ECO:0007669"/>
    <property type="project" value="UniProtKB-UniRule"/>
</dbReference>
<comment type="function">
    <text evidence="7">Part of the tripartite ATP-independent periplasmic (TRAP) transport system.</text>
</comment>
<feature type="transmembrane region" description="Helical" evidence="7">
    <location>
        <begin position="52"/>
        <end position="72"/>
    </location>
</feature>
<evidence type="ECO:0000256" key="7">
    <source>
        <dbReference type="RuleBase" id="RU369079"/>
    </source>
</evidence>
<evidence type="ECO:0000259" key="8">
    <source>
        <dbReference type="Pfam" id="PF06808"/>
    </source>
</evidence>
<organism evidence="9 10">
    <name type="scientific">Bosea lupini</name>
    <dbReference type="NCBI Taxonomy" id="1036779"/>
    <lineage>
        <taxon>Bacteria</taxon>
        <taxon>Pseudomonadati</taxon>
        <taxon>Pseudomonadota</taxon>
        <taxon>Alphaproteobacteria</taxon>
        <taxon>Hyphomicrobiales</taxon>
        <taxon>Boseaceae</taxon>
        <taxon>Bosea</taxon>
    </lineage>
</organism>
<keyword evidence="10" id="KW-1185">Reference proteome</keyword>
<keyword evidence="5 7" id="KW-1133">Transmembrane helix</keyword>
<dbReference type="InterPro" id="IPR010656">
    <property type="entry name" value="DctM"/>
</dbReference>
<dbReference type="RefSeq" id="WP_091833325.1">
    <property type="nucleotide sequence ID" value="NZ_FOAN01000003.1"/>
</dbReference>
<dbReference type="Proteomes" id="UP000199664">
    <property type="component" value="Unassembled WGS sequence"/>
</dbReference>
<feature type="transmembrane region" description="Helical" evidence="7">
    <location>
        <begin position="268"/>
        <end position="290"/>
    </location>
</feature>
<accession>A0A1H7NZ67</accession>
<protein>
    <recommendedName>
        <fullName evidence="7">TRAP transporter large permease protein</fullName>
    </recommendedName>
</protein>
<evidence type="ECO:0000256" key="4">
    <source>
        <dbReference type="ARBA" id="ARBA00022692"/>
    </source>
</evidence>
<gene>
    <name evidence="9" type="ORF">SAMN04515666_103299</name>
</gene>
<feature type="transmembrane region" description="Helical" evidence="7">
    <location>
        <begin position="6"/>
        <end position="31"/>
    </location>
</feature>
<dbReference type="InterPro" id="IPR004681">
    <property type="entry name" value="TRAP_DctM"/>
</dbReference>
<comment type="subunit">
    <text evidence="7">The complex comprises the extracytoplasmic solute receptor protein and the two transmembrane proteins.</text>
</comment>
<evidence type="ECO:0000256" key="1">
    <source>
        <dbReference type="ARBA" id="ARBA00004429"/>
    </source>
</evidence>
<keyword evidence="6 7" id="KW-0472">Membrane</keyword>
<evidence type="ECO:0000256" key="3">
    <source>
        <dbReference type="ARBA" id="ARBA00022519"/>
    </source>
</evidence>
<feature type="transmembrane region" description="Helical" evidence="7">
    <location>
        <begin position="239"/>
        <end position="256"/>
    </location>
</feature>
<feature type="domain" description="TRAP C4-dicarboxylate transport system permease DctM subunit" evidence="8">
    <location>
        <begin position="6"/>
        <end position="414"/>
    </location>
</feature>
<dbReference type="PANTHER" id="PTHR33362:SF2">
    <property type="entry name" value="TRAP TRANSPORTER LARGE PERMEASE PROTEIN"/>
    <property type="match status" value="1"/>
</dbReference>
<feature type="transmembrane region" description="Helical" evidence="7">
    <location>
        <begin position="353"/>
        <end position="378"/>
    </location>
</feature>
<dbReference type="STRING" id="1036779.SAMN04515666_103299"/>
<evidence type="ECO:0000313" key="10">
    <source>
        <dbReference type="Proteomes" id="UP000199664"/>
    </source>
</evidence>
<evidence type="ECO:0000256" key="2">
    <source>
        <dbReference type="ARBA" id="ARBA00022475"/>
    </source>
</evidence>
<dbReference type="AlphaFoldDB" id="A0A1H7NZ67"/>
<feature type="transmembrane region" description="Helical" evidence="7">
    <location>
        <begin position="390"/>
        <end position="414"/>
    </location>
</feature>
<dbReference type="Pfam" id="PF06808">
    <property type="entry name" value="DctM"/>
    <property type="match status" value="1"/>
</dbReference>
<comment type="caution">
    <text evidence="7">Lacks conserved residue(s) required for the propagation of feature annotation.</text>
</comment>
<proteinExistence type="inferred from homology"/>
<comment type="similarity">
    <text evidence="7">Belongs to the TRAP transporter large permease family.</text>
</comment>
<dbReference type="GO" id="GO:0005886">
    <property type="term" value="C:plasma membrane"/>
    <property type="evidence" value="ECO:0007669"/>
    <property type="project" value="UniProtKB-SubCell"/>
</dbReference>
<evidence type="ECO:0000256" key="6">
    <source>
        <dbReference type="ARBA" id="ARBA00023136"/>
    </source>
</evidence>
<keyword evidence="7" id="KW-0813">Transport</keyword>
<dbReference type="PIRSF" id="PIRSF006066">
    <property type="entry name" value="HI0050"/>
    <property type="match status" value="1"/>
</dbReference>
<dbReference type="OrthoDB" id="9783448at2"/>
<keyword evidence="3 7" id="KW-0997">Cell inner membrane</keyword>
<feature type="transmembrane region" description="Helical" evidence="7">
    <location>
        <begin position="133"/>
        <end position="157"/>
    </location>
</feature>
<dbReference type="PANTHER" id="PTHR33362">
    <property type="entry name" value="SIALIC ACID TRAP TRANSPORTER PERMEASE PROTEIN SIAT-RELATED"/>
    <property type="match status" value="1"/>
</dbReference>